<keyword evidence="1" id="KW-0472">Membrane</keyword>
<accession>A0A7X0P860</accession>
<reference evidence="2 3" key="1">
    <citation type="submission" date="2020-08" db="EMBL/GenBank/DDBJ databases">
        <title>Sequencing the genomes of 1000 actinobacteria strains.</title>
        <authorList>
            <person name="Klenk H.-P."/>
        </authorList>
    </citation>
    <scope>NUCLEOTIDE SEQUENCE [LARGE SCALE GENOMIC DNA]</scope>
    <source>
        <strain evidence="2 3">DSM 43768</strain>
    </source>
</reference>
<evidence type="ECO:0000256" key="1">
    <source>
        <dbReference type="SAM" id="Phobius"/>
    </source>
</evidence>
<feature type="transmembrane region" description="Helical" evidence="1">
    <location>
        <begin position="12"/>
        <end position="32"/>
    </location>
</feature>
<dbReference type="Proteomes" id="UP000565579">
    <property type="component" value="Unassembled WGS sequence"/>
</dbReference>
<keyword evidence="3" id="KW-1185">Reference proteome</keyword>
<evidence type="ECO:0000313" key="2">
    <source>
        <dbReference type="EMBL" id="MBB6556819.1"/>
    </source>
</evidence>
<organism evidence="2 3">
    <name type="scientific">Nonomuraea rubra</name>
    <dbReference type="NCBI Taxonomy" id="46180"/>
    <lineage>
        <taxon>Bacteria</taxon>
        <taxon>Bacillati</taxon>
        <taxon>Actinomycetota</taxon>
        <taxon>Actinomycetes</taxon>
        <taxon>Streptosporangiales</taxon>
        <taxon>Streptosporangiaceae</taxon>
        <taxon>Nonomuraea</taxon>
    </lineage>
</organism>
<dbReference type="RefSeq" id="WP_185111247.1">
    <property type="nucleotide sequence ID" value="NZ_BAAAXY010000046.1"/>
</dbReference>
<gene>
    <name evidence="2" type="ORF">HD593_011614</name>
</gene>
<sequence>MEQVRGSAGRTVRLVVLVIAGIVLGNVLVTLLMTRDTSLGVDELIAFAGGAALGLLVEFGLFRRSGR</sequence>
<dbReference type="AlphaFoldDB" id="A0A7X0P860"/>
<comment type="caution">
    <text evidence="2">The sequence shown here is derived from an EMBL/GenBank/DDBJ whole genome shotgun (WGS) entry which is preliminary data.</text>
</comment>
<keyword evidence="1" id="KW-0812">Transmembrane</keyword>
<dbReference type="EMBL" id="JACHMI010000001">
    <property type="protein sequence ID" value="MBB6556819.1"/>
    <property type="molecule type" value="Genomic_DNA"/>
</dbReference>
<feature type="transmembrane region" description="Helical" evidence="1">
    <location>
        <begin position="44"/>
        <end position="62"/>
    </location>
</feature>
<protein>
    <submittedName>
        <fullName evidence="2">Uncharacterized protein</fullName>
    </submittedName>
</protein>
<proteinExistence type="predicted"/>
<evidence type="ECO:0000313" key="3">
    <source>
        <dbReference type="Proteomes" id="UP000565579"/>
    </source>
</evidence>
<keyword evidence="1" id="KW-1133">Transmembrane helix</keyword>
<name>A0A7X0P860_9ACTN</name>